<feature type="region of interest" description="Disordered" evidence="8">
    <location>
        <begin position="526"/>
        <end position="552"/>
    </location>
</feature>
<name>A0A8C4NGE9_EPTBU</name>
<evidence type="ECO:0000313" key="12">
    <source>
        <dbReference type="Ensembl" id="ENSEBUP00000006357.1"/>
    </source>
</evidence>
<feature type="signal peptide" evidence="10">
    <location>
        <begin position="1"/>
        <end position="23"/>
    </location>
</feature>
<dbReference type="AlphaFoldDB" id="A0A8C4NGE9"/>
<dbReference type="Pfam" id="PF08205">
    <property type="entry name" value="C2-set_2"/>
    <property type="match status" value="1"/>
</dbReference>
<evidence type="ECO:0000256" key="2">
    <source>
        <dbReference type="ARBA" id="ARBA00022692"/>
    </source>
</evidence>
<feature type="domain" description="Ig-like" evidence="11">
    <location>
        <begin position="126"/>
        <end position="229"/>
    </location>
</feature>
<feature type="transmembrane region" description="Helical" evidence="9">
    <location>
        <begin position="494"/>
        <end position="517"/>
    </location>
</feature>
<evidence type="ECO:0000256" key="9">
    <source>
        <dbReference type="SAM" id="Phobius"/>
    </source>
</evidence>
<feature type="domain" description="Ig-like" evidence="11">
    <location>
        <begin position="18"/>
        <end position="121"/>
    </location>
</feature>
<evidence type="ECO:0000259" key="11">
    <source>
        <dbReference type="PROSITE" id="PS50835"/>
    </source>
</evidence>
<keyword evidence="13" id="KW-1185">Reference proteome</keyword>
<keyword evidence="10" id="KW-0732">Signal</keyword>
<dbReference type="InterPro" id="IPR013783">
    <property type="entry name" value="Ig-like_fold"/>
</dbReference>
<dbReference type="GO" id="GO:0005886">
    <property type="term" value="C:plasma membrane"/>
    <property type="evidence" value="ECO:0007669"/>
    <property type="project" value="TreeGrafter"/>
</dbReference>
<keyword evidence="4 9" id="KW-0472">Membrane</keyword>
<evidence type="ECO:0000256" key="5">
    <source>
        <dbReference type="ARBA" id="ARBA00023157"/>
    </source>
</evidence>
<dbReference type="SUPFAM" id="SSF48726">
    <property type="entry name" value="Immunoglobulin"/>
    <property type="match status" value="4"/>
</dbReference>
<reference evidence="12" key="2">
    <citation type="submission" date="2025-09" db="UniProtKB">
        <authorList>
            <consortium name="Ensembl"/>
        </authorList>
    </citation>
    <scope>IDENTIFICATION</scope>
</reference>
<dbReference type="InterPro" id="IPR051275">
    <property type="entry name" value="Cell_adhesion_signaling"/>
</dbReference>
<dbReference type="GO" id="GO:0050839">
    <property type="term" value="F:cell adhesion molecule binding"/>
    <property type="evidence" value="ECO:0007669"/>
    <property type="project" value="TreeGrafter"/>
</dbReference>
<dbReference type="InterPro" id="IPR013162">
    <property type="entry name" value="CD80_C2-set"/>
</dbReference>
<evidence type="ECO:0000256" key="4">
    <source>
        <dbReference type="ARBA" id="ARBA00023136"/>
    </source>
</evidence>
<dbReference type="GO" id="GO:0005911">
    <property type="term" value="C:cell-cell junction"/>
    <property type="evidence" value="ECO:0007669"/>
    <property type="project" value="TreeGrafter"/>
</dbReference>
<dbReference type="InterPro" id="IPR003599">
    <property type="entry name" value="Ig_sub"/>
</dbReference>
<keyword evidence="5" id="KW-1015">Disulfide bond</keyword>
<dbReference type="GeneTree" id="ENSGT00940000155838"/>
<dbReference type="GO" id="GO:0098609">
    <property type="term" value="P:cell-cell adhesion"/>
    <property type="evidence" value="ECO:0007669"/>
    <property type="project" value="TreeGrafter"/>
</dbReference>
<dbReference type="PANTHER" id="PTHR11640:SF162">
    <property type="entry name" value="BASAL CELL ADHESION MOLECULE ISOFORM X1-RELATED"/>
    <property type="match status" value="1"/>
</dbReference>
<dbReference type="InterPro" id="IPR036179">
    <property type="entry name" value="Ig-like_dom_sf"/>
</dbReference>
<feature type="domain" description="Ig-like" evidence="11">
    <location>
        <begin position="233"/>
        <end position="314"/>
    </location>
</feature>
<evidence type="ECO:0000256" key="6">
    <source>
        <dbReference type="ARBA" id="ARBA00023180"/>
    </source>
</evidence>
<dbReference type="Gene3D" id="2.60.40.10">
    <property type="entry name" value="Immunoglobulins"/>
    <property type="match status" value="4"/>
</dbReference>
<dbReference type="SMART" id="SM00409">
    <property type="entry name" value="IG"/>
    <property type="match status" value="4"/>
</dbReference>
<dbReference type="CDD" id="cd00096">
    <property type="entry name" value="Ig"/>
    <property type="match status" value="1"/>
</dbReference>
<evidence type="ECO:0000313" key="13">
    <source>
        <dbReference type="Proteomes" id="UP000694388"/>
    </source>
</evidence>
<keyword evidence="3 9" id="KW-1133">Transmembrane helix</keyword>
<keyword evidence="7" id="KW-0393">Immunoglobulin domain</keyword>
<dbReference type="InterPro" id="IPR007110">
    <property type="entry name" value="Ig-like_dom"/>
</dbReference>
<accession>A0A8C4NGE9</accession>
<sequence>MLLTSCTPALFLYFGLLPQLLSALDLIVPKTVDVKLGDRFEIPCFDSSNTDVQVEWFWEKPGSKKRVLYMKHPTNRSEDGFTFGTQNYSMVMRVARLLHNSEYTCRVRSKVGTKEETANLRVYVQPGIQIKKTDKPIEVDDSLAEIARCTISEAYPKPDITWYKNEVQLKQSDENVDLINTIAVEDEKYSGESVLKYRVHKDDDQASYYCNVQVQRTGDGINSSTVQVTLHYPADEVNVIVSPEKIAEGKKATITCKTNGNPPPPIILSKDGEELQNPVSEQYTIEHVSRKHHGTYQCAIKTSKGNFISKKTIIIHYLDPVSLQGFSLPVNKGENISLTCSAHASGSVDYRWKKDDVLMTTDKNQQITNADYQDSGKYTCSAKLADMPELQESESDYLTIQGSPELLENQTVSHVMLLLSSKYISCHANAFPKPGVNWEGAIVEESNKSNYTNGIFHSEIALKQPWEIFIYSRVTCKIHNNYGSIDREYKIISLFYVIFLFLLLIVVIIGIVCFMSWRKRTSNHGYYNPRNGKDSSKEGNPSNVRTSPSSPTTIEVENDEHIHLYPTDINGQFASTDV</sequence>
<protein>
    <recommendedName>
        <fullName evidence="11">Ig-like domain-containing protein</fullName>
    </recommendedName>
</protein>
<dbReference type="SMART" id="SM00408">
    <property type="entry name" value="IGc2"/>
    <property type="match status" value="4"/>
</dbReference>
<dbReference type="PROSITE" id="PS50835">
    <property type="entry name" value="IG_LIKE"/>
    <property type="match status" value="4"/>
</dbReference>
<keyword evidence="2 9" id="KW-0812">Transmembrane</keyword>
<dbReference type="InterPro" id="IPR013106">
    <property type="entry name" value="Ig_V-set"/>
</dbReference>
<proteinExistence type="predicted"/>
<feature type="chain" id="PRO_5034001595" description="Ig-like domain-containing protein" evidence="10">
    <location>
        <begin position="24"/>
        <end position="578"/>
    </location>
</feature>
<dbReference type="Ensembl" id="ENSEBUT00000006812.1">
    <property type="protein sequence ID" value="ENSEBUP00000006357.1"/>
    <property type="gene ID" value="ENSEBUG00000004227.1"/>
</dbReference>
<organism evidence="12 13">
    <name type="scientific">Eptatretus burgeri</name>
    <name type="common">Inshore hagfish</name>
    <dbReference type="NCBI Taxonomy" id="7764"/>
    <lineage>
        <taxon>Eukaryota</taxon>
        <taxon>Metazoa</taxon>
        <taxon>Chordata</taxon>
        <taxon>Craniata</taxon>
        <taxon>Vertebrata</taxon>
        <taxon>Cyclostomata</taxon>
        <taxon>Myxini</taxon>
        <taxon>Myxiniformes</taxon>
        <taxon>Myxinidae</taxon>
        <taxon>Eptatretinae</taxon>
        <taxon>Eptatretus</taxon>
    </lineage>
</organism>
<evidence type="ECO:0000256" key="1">
    <source>
        <dbReference type="ARBA" id="ARBA00004479"/>
    </source>
</evidence>
<evidence type="ECO:0000256" key="10">
    <source>
        <dbReference type="SAM" id="SignalP"/>
    </source>
</evidence>
<dbReference type="Pfam" id="PF07686">
    <property type="entry name" value="V-set"/>
    <property type="match status" value="1"/>
</dbReference>
<dbReference type="Proteomes" id="UP000694388">
    <property type="component" value="Unplaced"/>
</dbReference>
<feature type="domain" description="Ig-like" evidence="11">
    <location>
        <begin position="320"/>
        <end position="399"/>
    </location>
</feature>
<dbReference type="PANTHER" id="PTHR11640">
    <property type="entry name" value="NEPHRIN"/>
    <property type="match status" value="1"/>
</dbReference>
<evidence type="ECO:0000256" key="3">
    <source>
        <dbReference type="ARBA" id="ARBA00022989"/>
    </source>
</evidence>
<evidence type="ECO:0000256" key="7">
    <source>
        <dbReference type="ARBA" id="ARBA00023319"/>
    </source>
</evidence>
<evidence type="ECO:0000256" key="8">
    <source>
        <dbReference type="SAM" id="MobiDB-lite"/>
    </source>
</evidence>
<dbReference type="Pfam" id="PF13895">
    <property type="entry name" value="Ig_2"/>
    <property type="match status" value="2"/>
</dbReference>
<comment type="subcellular location">
    <subcellularLocation>
        <location evidence="1">Membrane</location>
        <topology evidence="1">Single-pass type I membrane protein</topology>
    </subcellularLocation>
</comment>
<reference evidence="12" key="1">
    <citation type="submission" date="2025-08" db="UniProtKB">
        <authorList>
            <consortium name="Ensembl"/>
        </authorList>
    </citation>
    <scope>IDENTIFICATION</scope>
</reference>
<keyword evidence="6" id="KW-0325">Glycoprotein</keyword>
<feature type="compositionally biased region" description="Polar residues" evidence="8">
    <location>
        <begin position="538"/>
        <end position="552"/>
    </location>
</feature>
<dbReference type="InterPro" id="IPR003598">
    <property type="entry name" value="Ig_sub2"/>
</dbReference>